<dbReference type="Proteomes" id="UP000017052">
    <property type="component" value="Unassembled WGS sequence"/>
</dbReference>
<dbReference type="InterPro" id="IPR020625">
    <property type="entry name" value="Schiff_base-form_aldolases_AS"/>
</dbReference>
<feature type="binding site" evidence="12 15">
    <location>
        <position position="206"/>
    </location>
    <ligand>
        <name>pyruvate</name>
        <dbReference type="ChEBI" id="CHEBI:15361"/>
    </ligand>
</feature>
<evidence type="ECO:0000256" key="10">
    <source>
        <dbReference type="ARBA" id="ARBA00023270"/>
    </source>
</evidence>
<dbReference type="GO" id="GO:0009089">
    <property type="term" value="P:lysine biosynthetic process via diaminopimelate"/>
    <property type="evidence" value="ECO:0007669"/>
    <property type="project" value="UniProtKB-UniRule"/>
</dbReference>
<evidence type="ECO:0000256" key="14">
    <source>
        <dbReference type="PIRSR" id="PIRSR001365-1"/>
    </source>
</evidence>
<dbReference type="RefSeq" id="WP_021798673.1">
    <property type="nucleotide sequence ID" value="NZ_ACVN02000296.1"/>
</dbReference>
<evidence type="ECO:0000256" key="5">
    <source>
        <dbReference type="ARBA" id="ARBA00022490"/>
    </source>
</evidence>
<organism evidence="16 17">
    <name type="scientific">Propionibacterium acidifaciens F0233</name>
    <dbReference type="NCBI Taxonomy" id="553198"/>
    <lineage>
        <taxon>Bacteria</taxon>
        <taxon>Bacillati</taxon>
        <taxon>Actinomycetota</taxon>
        <taxon>Actinomycetes</taxon>
        <taxon>Propionibacteriales</taxon>
        <taxon>Propionibacteriaceae</taxon>
        <taxon>Propionibacterium</taxon>
    </lineage>
</organism>
<dbReference type="SMART" id="SM01130">
    <property type="entry name" value="DHDPS"/>
    <property type="match status" value="1"/>
</dbReference>
<dbReference type="InterPro" id="IPR020624">
    <property type="entry name" value="Schiff_base-form_aldolases_CS"/>
</dbReference>
<keyword evidence="10 12" id="KW-0704">Schiff base</keyword>
<reference evidence="16" key="1">
    <citation type="submission" date="2013-08" db="EMBL/GenBank/DDBJ databases">
        <authorList>
            <person name="Durkin A.S."/>
            <person name="Haft D.R."/>
            <person name="McCorrison J."/>
            <person name="Torralba M."/>
            <person name="Gillis M."/>
            <person name="Haft D.H."/>
            <person name="Methe B."/>
            <person name="Sutton G."/>
            <person name="Nelson K.E."/>
        </authorList>
    </citation>
    <scope>NUCLEOTIDE SEQUENCE [LARGE SCALE GENOMIC DNA]</scope>
    <source>
        <strain evidence="16">F0233</strain>
    </source>
</reference>
<evidence type="ECO:0000256" key="15">
    <source>
        <dbReference type="PIRSR" id="PIRSR001365-2"/>
    </source>
</evidence>
<dbReference type="GeneID" id="95359241"/>
<dbReference type="Gene3D" id="3.20.20.70">
    <property type="entry name" value="Aldolase class I"/>
    <property type="match status" value="1"/>
</dbReference>
<feature type="active site" description="Schiff-base intermediate with substrate" evidence="12 14">
    <location>
        <position position="166"/>
    </location>
</feature>
<keyword evidence="17" id="KW-1185">Reference proteome</keyword>
<dbReference type="GO" id="GO:0008840">
    <property type="term" value="F:4-hydroxy-tetrahydrodipicolinate synthase activity"/>
    <property type="evidence" value="ECO:0007669"/>
    <property type="project" value="UniProtKB-UniRule"/>
</dbReference>
<evidence type="ECO:0000256" key="13">
    <source>
        <dbReference type="PIRNR" id="PIRNR001365"/>
    </source>
</evidence>
<evidence type="ECO:0000256" key="7">
    <source>
        <dbReference type="ARBA" id="ARBA00022915"/>
    </source>
</evidence>
<dbReference type="EC" id="4.3.3.7" evidence="4 12"/>
<dbReference type="PIRSF" id="PIRSF001365">
    <property type="entry name" value="DHDPS"/>
    <property type="match status" value="1"/>
</dbReference>
<keyword evidence="8 12" id="KW-0457">Lysine biosynthesis</keyword>
<feature type="site" description="Part of a proton relay during catalysis" evidence="12">
    <location>
        <position position="49"/>
    </location>
</feature>
<protein>
    <recommendedName>
        <fullName evidence="4 12">4-hydroxy-tetrahydrodipicolinate synthase</fullName>
        <shortName evidence="12">HTPA synthase</shortName>
        <ecNumber evidence="4 12">4.3.3.7</ecNumber>
    </recommendedName>
</protein>
<dbReference type="AlphaFoldDB" id="U2RJ22"/>
<evidence type="ECO:0000256" key="11">
    <source>
        <dbReference type="ARBA" id="ARBA00047836"/>
    </source>
</evidence>
<evidence type="ECO:0000256" key="12">
    <source>
        <dbReference type="HAMAP-Rule" id="MF_00418"/>
    </source>
</evidence>
<comment type="pathway">
    <text evidence="2 12">Amino-acid biosynthesis; L-lysine biosynthesis via DAP pathway; (S)-tetrahydrodipicolinate from L-aspartate: step 3/4.</text>
</comment>
<comment type="similarity">
    <text evidence="3 12 13">Belongs to the DapA family.</text>
</comment>
<dbReference type="PANTHER" id="PTHR12128">
    <property type="entry name" value="DIHYDRODIPICOLINATE SYNTHASE"/>
    <property type="match status" value="1"/>
</dbReference>
<dbReference type="PANTHER" id="PTHR12128:SF66">
    <property type="entry name" value="4-HYDROXY-2-OXOGLUTARATE ALDOLASE, MITOCHONDRIAL"/>
    <property type="match status" value="1"/>
</dbReference>
<keyword evidence="5 12" id="KW-0963">Cytoplasm</keyword>
<comment type="catalytic activity">
    <reaction evidence="11 12">
        <text>L-aspartate 4-semialdehyde + pyruvate = (2S,4S)-4-hydroxy-2,3,4,5-tetrahydrodipicolinate + H2O + H(+)</text>
        <dbReference type="Rhea" id="RHEA:34171"/>
        <dbReference type="ChEBI" id="CHEBI:15361"/>
        <dbReference type="ChEBI" id="CHEBI:15377"/>
        <dbReference type="ChEBI" id="CHEBI:15378"/>
        <dbReference type="ChEBI" id="CHEBI:67139"/>
        <dbReference type="ChEBI" id="CHEBI:537519"/>
        <dbReference type="EC" id="4.3.3.7"/>
    </reaction>
</comment>
<dbReference type="UniPathway" id="UPA00034">
    <property type="reaction ID" value="UER00017"/>
</dbReference>
<feature type="binding site" evidence="12 15">
    <location>
        <position position="50"/>
    </location>
    <ligand>
        <name>pyruvate</name>
        <dbReference type="ChEBI" id="CHEBI:15361"/>
    </ligand>
</feature>
<evidence type="ECO:0000256" key="3">
    <source>
        <dbReference type="ARBA" id="ARBA00007592"/>
    </source>
</evidence>
<dbReference type="InterPro" id="IPR005263">
    <property type="entry name" value="DapA"/>
</dbReference>
<dbReference type="InterPro" id="IPR002220">
    <property type="entry name" value="DapA-like"/>
</dbReference>
<dbReference type="OrthoDB" id="9782828at2"/>
<evidence type="ECO:0000256" key="2">
    <source>
        <dbReference type="ARBA" id="ARBA00005120"/>
    </source>
</evidence>
<comment type="subcellular location">
    <subcellularLocation>
        <location evidence="12">Cytoplasm</location>
    </subcellularLocation>
</comment>
<dbReference type="PROSITE" id="PS00666">
    <property type="entry name" value="DHDPS_2"/>
    <property type="match status" value="1"/>
</dbReference>
<dbReference type="InterPro" id="IPR013785">
    <property type="entry name" value="Aldolase_TIM"/>
</dbReference>
<dbReference type="Pfam" id="PF00701">
    <property type="entry name" value="DHDPS"/>
    <property type="match status" value="1"/>
</dbReference>
<evidence type="ECO:0000256" key="8">
    <source>
        <dbReference type="ARBA" id="ARBA00023154"/>
    </source>
</evidence>
<evidence type="ECO:0000313" key="16">
    <source>
        <dbReference type="EMBL" id="ERK50722.1"/>
    </source>
</evidence>
<comment type="caution">
    <text evidence="16">The sequence shown here is derived from an EMBL/GenBank/DDBJ whole genome shotgun (WGS) entry which is preliminary data.</text>
</comment>
<evidence type="ECO:0000313" key="17">
    <source>
        <dbReference type="Proteomes" id="UP000017052"/>
    </source>
</evidence>
<dbReference type="NCBIfam" id="TIGR00674">
    <property type="entry name" value="dapA"/>
    <property type="match status" value="1"/>
</dbReference>
<comment type="function">
    <text evidence="1 12">Catalyzes the condensation of (S)-aspartate-beta-semialdehyde [(S)-ASA] and pyruvate to 4-hydroxy-tetrahydrodipicolinate (HTPA).</text>
</comment>
<dbReference type="CDD" id="cd00950">
    <property type="entry name" value="DHDPS"/>
    <property type="match status" value="1"/>
</dbReference>
<keyword evidence="9 12" id="KW-0456">Lyase</keyword>
<dbReference type="SUPFAM" id="SSF51569">
    <property type="entry name" value="Aldolase"/>
    <property type="match status" value="1"/>
</dbReference>
<evidence type="ECO:0000256" key="9">
    <source>
        <dbReference type="ARBA" id="ARBA00023239"/>
    </source>
</evidence>
<dbReference type="GO" id="GO:0005829">
    <property type="term" value="C:cytosol"/>
    <property type="evidence" value="ECO:0007669"/>
    <property type="project" value="TreeGrafter"/>
</dbReference>
<dbReference type="PROSITE" id="PS00665">
    <property type="entry name" value="DHDPS_1"/>
    <property type="match status" value="1"/>
</dbReference>
<keyword evidence="7 12" id="KW-0220">Diaminopimelate biosynthesis</keyword>
<dbReference type="GO" id="GO:0019877">
    <property type="term" value="P:diaminopimelate biosynthetic process"/>
    <property type="evidence" value="ECO:0007669"/>
    <property type="project" value="UniProtKB-UniRule"/>
</dbReference>
<comment type="subunit">
    <text evidence="12">Homotetramer; dimer of dimers.</text>
</comment>
<proteinExistence type="inferred from homology"/>
<dbReference type="HAMAP" id="MF_00418">
    <property type="entry name" value="DapA"/>
    <property type="match status" value="1"/>
</dbReference>
<comment type="caution">
    <text evidence="12">Was originally thought to be a dihydrodipicolinate synthase (DHDPS), catalyzing the condensation of (S)-aspartate-beta-semialdehyde [(S)-ASA] and pyruvate to dihydrodipicolinate (DHDP). However, it was shown in E.coli that the product of the enzymatic reaction is not dihydrodipicolinate but in fact (4S)-4-hydroxy-2,3,4,5-tetrahydro-(2S)-dipicolinic acid (HTPA), and that the consecutive dehydration reaction leading to DHDP is not spontaneous but catalyzed by DapB.</text>
</comment>
<feature type="active site" description="Proton donor/acceptor" evidence="12 14">
    <location>
        <position position="138"/>
    </location>
</feature>
<evidence type="ECO:0000256" key="6">
    <source>
        <dbReference type="ARBA" id="ARBA00022605"/>
    </source>
</evidence>
<sequence length="293" mass="31004">MSEPIFGRLLTAMVTPFDDEGKLDLDKAKELAAHLVDDLRNDGLVISGTTGEAPTTTPREKFDLLSAVKAEVGDRARLVAGVGTNDTAASVELARQAEQAGADGLLAVTPYYSLPPQDMIVDHFVAIADATSLPVILYDIPHRTGRPIETGSLLELASHPRIRAVKDAKKDLDASSRVMAETDLQYYSGDDAITLPLMAIGGVGVVGTSTHFTGRRAHEMIDAFCCGDVAEALRLHRMLLPVFTGVFATQGCMMVKAGLAHQGVPVGACRPPLRSAPADLAGAFGELLDSTDL</sequence>
<keyword evidence="6 12" id="KW-0028">Amino-acid biosynthesis</keyword>
<evidence type="ECO:0000256" key="4">
    <source>
        <dbReference type="ARBA" id="ARBA00012086"/>
    </source>
</evidence>
<accession>U2RJ22</accession>
<name>U2RJ22_9ACTN</name>
<dbReference type="PRINTS" id="PR00146">
    <property type="entry name" value="DHPICSNTHASE"/>
</dbReference>
<gene>
    <name evidence="16" type="primary">dapA_1</name>
    <name evidence="12" type="synonym">dapA</name>
    <name evidence="16" type="ORF">HMPREF0682_0519</name>
</gene>
<evidence type="ECO:0000256" key="1">
    <source>
        <dbReference type="ARBA" id="ARBA00003294"/>
    </source>
</evidence>
<dbReference type="EMBL" id="ACVN02000296">
    <property type="protein sequence ID" value="ERK50722.1"/>
    <property type="molecule type" value="Genomic_DNA"/>
</dbReference>
<feature type="site" description="Part of a proton relay during catalysis" evidence="12">
    <location>
        <position position="112"/>
    </location>
</feature>